<evidence type="ECO:0000313" key="4">
    <source>
        <dbReference type="EMBL" id="KAK9668340.1"/>
    </source>
</evidence>
<evidence type="ECO:0000313" key="5">
    <source>
        <dbReference type="Proteomes" id="UP001443914"/>
    </source>
</evidence>
<dbReference type="EMBL" id="JBDFQZ010000013">
    <property type="protein sequence ID" value="KAK9668340.1"/>
    <property type="molecule type" value="Genomic_DNA"/>
</dbReference>
<feature type="signal peptide" evidence="2">
    <location>
        <begin position="1"/>
        <end position="27"/>
    </location>
</feature>
<name>A0AAW1GX45_SAPOF</name>
<keyword evidence="2" id="KW-0732">Signal</keyword>
<gene>
    <name evidence="4" type="ORF">RND81_13G053300</name>
</gene>
<organism evidence="4 5">
    <name type="scientific">Saponaria officinalis</name>
    <name type="common">Common soapwort</name>
    <name type="synonym">Lychnis saponaria</name>
    <dbReference type="NCBI Taxonomy" id="3572"/>
    <lineage>
        <taxon>Eukaryota</taxon>
        <taxon>Viridiplantae</taxon>
        <taxon>Streptophyta</taxon>
        <taxon>Embryophyta</taxon>
        <taxon>Tracheophyta</taxon>
        <taxon>Spermatophyta</taxon>
        <taxon>Magnoliopsida</taxon>
        <taxon>eudicotyledons</taxon>
        <taxon>Gunneridae</taxon>
        <taxon>Pentapetalae</taxon>
        <taxon>Caryophyllales</taxon>
        <taxon>Caryophyllaceae</taxon>
        <taxon>Caryophylleae</taxon>
        <taxon>Saponaria</taxon>
    </lineage>
</organism>
<evidence type="ECO:0000256" key="2">
    <source>
        <dbReference type="SAM" id="SignalP"/>
    </source>
</evidence>
<keyword evidence="5" id="KW-1185">Reference proteome</keyword>
<evidence type="ECO:0000256" key="1">
    <source>
        <dbReference type="SAM" id="MobiDB-lite"/>
    </source>
</evidence>
<dbReference type="InterPro" id="IPR051636">
    <property type="entry name" value="Plant_LTP/defense-related"/>
</dbReference>
<feature type="compositionally biased region" description="Low complexity" evidence="1">
    <location>
        <begin position="180"/>
        <end position="190"/>
    </location>
</feature>
<dbReference type="InterPro" id="IPR027923">
    <property type="entry name" value="Hydrophob_seed_dom"/>
</dbReference>
<dbReference type="PANTHER" id="PTHR31731">
    <property type="match status" value="1"/>
</dbReference>
<feature type="chain" id="PRO_5043878345" description="Hydrophobic seed protein domain-containing protein" evidence="2">
    <location>
        <begin position="28"/>
        <end position="326"/>
    </location>
</feature>
<feature type="compositionally biased region" description="Pro residues" evidence="1">
    <location>
        <begin position="202"/>
        <end position="214"/>
    </location>
</feature>
<dbReference type="Gene3D" id="1.10.110.10">
    <property type="entry name" value="Plant lipid-transfer and hydrophobic proteins"/>
    <property type="match status" value="1"/>
</dbReference>
<feature type="compositionally biased region" description="Low complexity" evidence="1">
    <location>
        <begin position="100"/>
        <end position="125"/>
    </location>
</feature>
<accession>A0AAW1GX45</accession>
<feature type="compositionally biased region" description="Pro residues" evidence="1">
    <location>
        <begin position="149"/>
        <end position="162"/>
    </location>
</feature>
<feature type="compositionally biased region" description="Low complexity" evidence="1">
    <location>
        <begin position="42"/>
        <end position="51"/>
    </location>
</feature>
<feature type="region of interest" description="Disordered" evidence="1">
    <location>
        <begin position="149"/>
        <end position="214"/>
    </location>
</feature>
<dbReference type="SUPFAM" id="SSF47699">
    <property type="entry name" value="Bifunctional inhibitor/lipid-transfer protein/seed storage 2S albumin"/>
    <property type="match status" value="1"/>
</dbReference>
<proteinExistence type="predicted"/>
<evidence type="ECO:0000259" key="3">
    <source>
        <dbReference type="Pfam" id="PF14547"/>
    </source>
</evidence>
<sequence>MGYFTKIKAMLLIYMVCMVITLPPIYACDCCGKPHPPYGHPSHSPHSTPCHNQNPPHHGRGGGKGQHPPCHNCGRPPITVPAPPVIIPPPSYGPPGKPGAPGTSGVPIPRTPGTPGTPRCLGPPCHSSGGPVITVPTLPPAVIITPPSITPFPPSYGPPSKPDTPGHGSPGVPIPGTPGTPGTPRCSGPPCHSSNRPVITLPNPPVTISPPSTPCPPSYGPPGIPDVPDPETPGIPDAPRCPINALKLGLCVDVLGGLVHIGLGDPTKQVCCPLLEGLLEFEAALCLCLAIRIKILNLNIYIPLVLSVLAQCGITPPPDFVCSPSS</sequence>
<protein>
    <recommendedName>
        <fullName evidence="3">Hydrophobic seed protein domain-containing protein</fullName>
    </recommendedName>
</protein>
<dbReference type="Pfam" id="PF14547">
    <property type="entry name" value="Hydrophob_seed"/>
    <property type="match status" value="1"/>
</dbReference>
<reference evidence="4" key="1">
    <citation type="submission" date="2024-03" db="EMBL/GenBank/DDBJ databases">
        <title>WGS assembly of Saponaria officinalis var. Norfolk2.</title>
        <authorList>
            <person name="Jenkins J."/>
            <person name="Shu S."/>
            <person name="Grimwood J."/>
            <person name="Barry K."/>
            <person name="Goodstein D."/>
            <person name="Schmutz J."/>
            <person name="Leebens-Mack J."/>
            <person name="Osbourn A."/>
        </authorList>
    </citation>
    <scope>NUCLEOTIDE SEQUENCE [LARGE SCALE GENOMIC DNA]</scope>
    <source>
        <strain evidence="4">JIC</strain>
    </source>
</reference>
<dbReference type="CDD" id="cd01958">
    <property type="entry name" value="HPS_like"/>
    <property type="match status" value="1"/>
</dbReference>
<feature type="region of interest" description="Disordered" evidence="1">
    <location>
        <begin position="42"/>
        <end position="125"/>
    </location>
</feature>
<dbReference type="AlphaFoldDB" id="A0AAW1GX45"/>
<comment type="caution">
    <text evidence="4">The sequence shown here is derived from an EMBL/GenBank/DDBJ whole genome shotgun (WGS) entry which is preliminary data.</text>
</comment>
<dbReference type="Proteomes" id="UP001443914">
    <property type="component" value="Unassembled WGS sequence"/>
</dbReference>
<feature type="compositionally biased region" description="Pro residues" evidence="1">
    <location>
        <begin position="78"/>
        <end position="98"/>
    </location>
</feature>
<feature type="domain" description="Hydrophobic seed protein" evidence="3">
    <location>
        <begin position="240"/>
        <end position="323"/>
    </location>
</feature>
<dbReference type="InterPro" id="IPR036312">
    <property type="entry name" value="Bifun_inhib/LTP/seed_sf"/>
</dbReference>